<proteinExistence type="predicted"/>
<dbReference type="Gene3D" id="3.10.129.130">
    <property type="match status" value="1"/>
</dbReference>
<name>A0A9D2S781_9FIRM</name>
<feature type="region of interest" description="Disordered" evidence="1">
    <location>
        <begin position="183"/>
        <end position="205"/>
    </location>
</feature>
<reference evidence="2" key="2">
    <citation type="submission" date="2021-04" db="EMBL/GenBank/DDBJ databases">
        <authorList>
            <person name="Gilroy R."/>
        </authorList>
    </citation>
    <scope>NUCLEOTIDE SEQUENCE</scope>
    <source>
        <strain evidence="2">ChiHjej9B8-13557</strain>
    </source>
</reference>
<dbReference type="NCBIfam" id="NF047359">
    <property type="entry name" value="CptIN"/>
    <property type="match status" value="1"/>
</dbReference>
<evidence type="ECO:0000313" key="2">
    <source>
        <dbReference type="EMBL" id="HJB58634.1"/>
    </source>
</evidence>
<evidence type="ECO:0000313" key="3">
    <source>
        <dbReference type="Proteomes" id="UP000824211"/>
    </source>
</evidence>
<dbReference type="AlphaFoldDB" id="A0A9D2S781"/>
<protein>
    <submittedName>
        <fullName evidence="2">Uncharacterized protein</fullName>
    </submittedName>
</protein>
<dbReference type="InterPro" id="IPR053735">
    <property type="entry name" value="Type_III_TA_endoRNase"/>
</dbReference>
<dbReference type="CDD" id="cd17492">
    <property type="entry name" value="toxin_CptN"/>
    <property type="match status" value="1"/>
</dbReference>
<dbReference type="Proteomes" id="UP000824211">
    <property type="component" value="Unassembled WGS sequence"/>
</dbReference>
<gene>
    <name evidence="2" type="ORF">H9771_03065</name>
</gene>
<sequence length="205" mass="24138">MLQAQLYFLSDQYYQDFLDDKLMKNKDTIDGVLHSRPCFFAFSDSKIPEIYWIVPISSKFEKYKRIEQDKIRKYGRCNTICFGTVLGRNTAFLIQNMCPAIEKYLVPYIDKNRQPIRIDDRVAADIKKNAREVLAIARRGAKVIFPDVFQIYRGLEEQLRQAQKDRLPPSNTQEKTSILEQLHQLEQARPSGNRKKSSKQRDQER</sequence>
<accession>A0A9D2S781</accession>
<reference evidence="2" key="1">
    <citation type="journal article" date="2021" name="PeerJ">
        <title>Extensive microbial diversity within the chicken gut microbiome revealed by metagenomics and culture.</title>
        <authorList>
            <person name="Gilroy R."/>
            <person name="Ravi A."/>
            <person name="Getino M."/>
            <person name="Pursley I."/>
            <person name="Horton D.L."/>
            <person name="Alikhan N.F."/>
            <person name="Baker D."/>
            <person name="Gharbi K."/>
            <person name="Hall N."/>
            <person name="Watson M."/>
            <person name="Adriaenssens E.M."/>
            <person name="Foster-Nyarko E."/>
            <person name="Jarju S."/>
            <person name="Secka A."/>
            <person name="Antonio M."/>
            <person name="Oren A."/>
            <person name="Chaudhuri R.R."/>
            <person name="La Ragione R."/>
            <person name="Hildebrand F."/>
            <person name="Pallen M.J."/>
        </authorList>
    </citation>
    <scope>NUCLEOTIDE SEQUENCE</scope>
    <source>
        <strain evidence="2">ChiHjej9B8-13557</strain>
    </source>
</reference>
<dbReference type="InterPro" id="IPR058108">
    <property type="entry name" value="CptIN-like"/>
</dbReference>
<evidence type="ECO:0000256" key="1">
    <source>
        <dbReference type="SAM" id="MobiDB-lite"/>
    </source>
</evidence>
<organism evidence="2 3">
    <name type="scientific">Candidatus Faecalibacterium faecipullorum</name>
    <dbReference type="NCBI Taxonomy" id="2838578"/>
    <lineage>
        <taxon>Bacteria</taxon>
        <taxon>Bacillati</taxon>
        <taxon>Bacillota</taxon>
        <taxon>Clostridia</taxon>
        <taxon>Eubacteriales</taxon>
        <taxon>Oscillospiraceae</taxon>
        <taxon>Faecalibacterium</taxon>
    </lineage>
</organism>
<dbReference type="EMBL" id="DWXX01000052">
    <property type="protein sequence ID" value="HJB58634.1"/>
    <property type="molecule type" value="Genomic_DNA"/>
</dbReference>
<comment type="caution">
    <text evidence="2">The sequence shown here is derived from an EMBL/GenBank/DDBJ whole genome shotgun (WGS) entry which is preliminary data.</text>
</comment>